<evidence type="ECO:0000313" key="8">
    <source>
        <dbReference type="Proteomes" id="UP000738325"/>
    </source>
</evidence>
<sequence>MSYLFNSLKEYVLPTESATSGDTQNQRSTATADSSPAPNPYSSKAVGNERIIVQAPNSSLSVPSLSLNSLQPPLISAPDSDSDSDSDSETPAVMISTPTMTLSTAEAPDEAIPSFPAMNGPQRLAACSTDPKSKRRIKFALAPGHSPLDWARLTSSGTDLRGVPIGRYTLKDIKAHNKADDAWTVLNGKVYNITPYLPFHPGGEKELLRCAGRDGTRLFNLTHKWVNYEYMLKECQVGFLVAEASSSYQLTA</sequence>
<keyword evidence="8" id="KW-1185">Reference proteome</keyword>
<evidence type="ECO:0000256" key="5">
    <source>
        <dbReference type="SAM" id="MobiDB-lite"/>
    </source>
</evidence>
<evidence type="ECO:0000256" key="1">
    <source>
        <dbReference type="ARBA" id="ARBA00022617"/>
    </source>
</evidence>
<dbReference type="GO" id="GO:0005737">
    <property type="term" value="C:cytoplasm"/>
    <property type="evidence" value="ECO:0007669"/>
    <property type="project" value="TreeGrafter"/>
</dbReference>
<dbReference type="Gene3D" id="3.10.120.10">
    <property type="entry name" value="Cytochrome b5-like heme/steroid binding domain"/>
    <property type="match status" value="1"/>
</dbReference>
<dbReference type="OrthoDB" id="432299at2759"/>
<dbReference type="InterPro" id="IPR001199">
    <property type="entry name" value="Cyt_B5-like_heme/steroid-bd"/>
</dbReference>
<dbReference type="InterPro" id="IPR018506">
    <property type="entry name" value="Cyt_B5_heme-BS"/>
</dbReference>
<evidence type="ECO:0000313" key="7">
    <source>
        <dbReference type="EMBL" id="KAG0327077.1"/>
    </source>
</evidence>
<dbReference type="InterPro" id="IPR051872">
    <property type="entry name" value="Cytochrome_b5/Flavoprotein_Rdt"/>
</dbReference>
<comment type="caution">
    <text evidence="7">The sequence shown here is derived from an EMBL/GenBank/DDBJ whole genome shotgun (WGS) entry which is preliminary data.</text>
</comment>
<dbReference type="InterPro" id="IPR036400">
    <property type="entry name" value="Cyt_B5-like_heme/steroid_sf"/>
</dbReference>
<dbReference type="GO" id="GO:0020037">
    <property type="term" value="F:heme binding"/>
    <property type="evidence" value="ECO:0007669"/>
    <property type="project" value="UniProtKB-UniRule"/>
</dbReference>
<dbReference type="PANTHER" id="PTHR46237:SF1">
    <property type="entry name" value="CYTOCHROME B5 REDUCTASE 4"/>
    <property type="match status" value="1"/>
</dbReference>
<organism evidence="7 8">
    <name type="scientific">Dissophora globulifera</name>
    <dbReference type="NCBI Taxonomy" id="979702"/>
    <lineage>
        <taxon>Eukaryota</taxon>
        <taxon>Fungi</taxon>
        <taxon>Fungi incertae sedis</taxon>
        <taxon>Mucoromycota</taxon>
        <taxon>Mortierellomycotina</taxon>
        <taxon>Mortierellomycetes</taxon>
        <taxon>Mortierellales</taxon>
        <taxon>Mortierellaceae</taxon>
        <taxon>Dissophora</taxon>
    </lineage>
</organism>
<feature type="region of interest" description="Disordered" evidence="5">
    <location>
        <begin position="71"/>
        <end position="92"/>
    </location>
</feature>
<dbReference type="AlphaFoldDB" id="A0A9P6RT12"/>
<protein>
    <recommendedName>
        <fullName evidence="6">Cytochrome b5 heme-binding domain-containing protein</fullName>
    </recommendedName>
</protein>
<dbReference type="GO" id="GO:0004128">
    <property type="term" value="F:cytochrome-b5 reductase activity, acting on NAD(P)H"/>
    <property type="evidence" value="ECO:0007669"/>
    <property type="project" value="TreeGrafter"/>
</dbReference>
<dbReference type="PROSITE" id="PS50255">
    <property type="entry name" value="CYTOCHROME_B5_2"/>
    <property type="match status" value="1"/>
</dbReference>
<evidence type="ECO:0000256" key="3">
    <source>
        <dbReference type="ARBA" id="ARBA00023004"/>
    </source>
</evidence>
<comment type="similarity">
    <text evidence="4">Belongs to the cytochrome b5 family.</text>
</comment>
<dbReference type="PANTHER" id="PTHR46237">
    <property type="entry name" value="CYTOCHROME B5 REDUCTASE 4 FAMILY MEMBER"/>
    <property type="match status" value="1"/>
</dbReference>
<keyword evidence="2 4" id="KW-0479">Metal-binding</keyword>
<evidence type="ECO:0000256" key="4">
    <source>
        <dbReference type="RuleBase" id="RU362121"/>
    </source>
</evidence>
<keyword evidence="3 4" id="KW-0408">Iron</keyword>
<name>A0A9P6RT12_9FUNG</name>
<proteinExistence type="inferred from homology"/>
<evidence type="ECO:0000259" key="6">
    <source>
        <dbReference type="PROSITE" id="PS50255"/>
    </source>
</evidence>
<dbReference type="PROSITE" id="PS00191">
    <property type="entry name" value="CYTOCHROME_B5_1"/>
    <property type="match status" value="1"/>
</dbReference>
<dbReference type="GO" id="GO:0046872">
    <property type="term" value="F:metal ion binding"/>
    <property type="evidence" value="ECO:0007669"/>
    <property type="project" value="UniProtKB-UniRule"/>
</dbReference>
<feature type="region of interest" description="Disordered" evidence="5">
    <location>
        <begin position="15"/>
        <end position="49"/>
    </location>
</feature>
<feature type="compositionally biased region" description="Polar residues" evidence="5">
    <location>
        <begin position="16"/>
        <end position="42"/>
    </location>
</feature>
<gene>
    <name evidence="7" type="ORF">BGZ99_008417</name>
</gene>
<reference evidence="7" key="1">
    <citation type="journal article" date="2020" name="Fungal Divers.">
        <title>Resolving the Mortierellaceae phylogeny through synthesis of multi-gene phylogenetics and phylogenomics.</title>
        <authorList>
            <person name="Vandepol N."/>
            <person name="Liber J."/>
            <person name="Desiro A."/>
            <person name="Na H."/>
            <person name="Kennedy M."/>
            <person name="Barry K."/>
            <person name="Grigoriev I.V."/>
            <person name="Miller A.N."/>
            <person name="O'Donnell K."/>
            <person name="Stajich J.E."/>
            <person name="Bonito G."/>
        </authorList>
    </citation>
    <scope>NUCLEOTIDE SEQUENCE</scope>
    <source>
        <strain evidence="7">REB-010B</strain>
    </source>
</reference>
<evidence type="ECO:0000256" key="2">
    <source>
        <dbReference type="ARBA" id="ARBA00022723"/>
    </source>
</evidence>
<feature type="domain" description="Cytochrome b5 heme-binding" evidence="6">
    <location>
        <begin position="165"/>
        <end position="241"/>
    </location>
</feature>
<dbReference type="SMART" id="SM01117">
    <property type="entry name" value="Cyt-b5"/>
    <property type="match status" value="1"/>
</dbReference>
<dbReference type="Proteomes" id="UP000738325">
    <property type="component" value="Unassembled WGS sequence"/>
</dbReference>
<dbReference type="EMBL" id="JAAAIP010000065">
    <property type="protein sequence ID" value="KAG0327077.1"/>
    <property type="molecule type" value="Genomic_DNA"/>
</dbReference>
<dbReference type="Pfam" id="PF00173">
    <property type="entry name" value="Cyt-b5"/>
    <property type="match status" value="1"/>
</dbReference>
<accession>A0A9P6RT12</accession>
<dbReference type="SUPFAM" id="SSF55856">
    <property type="entry name" value="Cytochrome b5-like heme/steroid binding domain"/>
    <property type="match status" value="1"/>
</dbReference>
<keyword evidence="1 4" id="KW-0349">Heme</keyword>
<dbReference type="FunFam" id="3.10.120.10:FF:000001">
    <property type="entry name" value="Cytochrome b5 reductase 4"/>
    <property type="match status" value="1"/>
</dbReference>